<keyword evidence="10" id="KW-1185">Reference proteome</keyword>
<reference evidence="9 10" key="2">
    <citation type="submission" date="2019-01" db="EMBL/GenBank/DDBJ databases">
        <title>Motilimonas pumilus sp. nov., isolated from the gut of sea cucumber (Apostichopus japonicus).</title>
        <authorList>
            <person name="Wang F.-Q."/>
            <person name="Ren L.-H."/>
            <person name="Lin Y.-W."/>
            <person name="Sun G.-H."/>
            <person name="Du Z.-J."/>
            <person name="Zhao J.-X."/>
            <person name="Liu X.-J."/>
            <person name="Liu L.-J."/>
        </authorList>
    </citation>
    <scope>NUCLEOTIDE SEQUENCE [LARGE SCALE GENOMIC DNA]</scope>
    <source>
        <strain evidence="9 10">PLHSC7-2</strain>
    </source>
</reference>
<dbReference type="SUPFAM" id="SSF53187">
    <property type="entry name" value="Zn-dependent exopeptidases"/>
    <property type="match status" value="1"/>
</dbReference>
<dbReference type="RefSeq" id="WP_119910764.1">
    <property type="nucleotide sequence ID" value="NZ_QZCH01000012.1"/>
</dbReference>
<dbReference type="CDD" id="cd00433">
    <property type="entry name" value="Peptidase_M17"/>
    <property type="match status" value="1"/>
</dbReference>
<dbReference type="PANTHER" id="PTHR11963">
    <property type="entry name" value="LEUCINE AMINOPEPTIDASE-RELATED"/>
    <property type="match status" value="1"/>
</dbReference>
<dbReference type="GO" id="GO:0006508">
    <property type="term" value="P:proteolysis"/>
    <property type="evidence" value="ECO:0007669"/>
    <property type="project" value="UniProtKB-KW"/>
</dbReference>
<dbReference type="PRINTS" id="PR00481">
    <property type="entry name" value="LAMNOPPTDASE"/>
</dbReference>
<reference evidence="9 10" key="1">
    <citation type="submission" date="2018-09" db="EMBL/GenBank/DDBJ databases">
        <authorList>
            <person name="Wang F."/>
        </authorList>
    </citation>
    <scope>NUCLEOTIDE SEQUENCE [LARGE SCALE GENOMIC DNA]</scope>
    <source>
        <strain evidence="9 10">PLHSC7-2</strain>
    </source>
</reference>
<dbReference type="PIRSF" id="PIRSF036388">
    <property type="entry name" value="Ctsl_amnpptdse_B"/>
    <property type="match status" value="1"/>
</dbReference>
<keyword evidence="6 9" id="KW-0378">Hydrolase</keyword>
<dbReference type="InterPro" id="IPR008330">
    <property type="entry name" value="Pept_M17_PepB"/>
</dbReference>
<comment type="caution">
    <text evidence="9">The sequence shown here is derived from an EMBL/GenBank/DDBJ whole genome shotgun (WGS) entry which is preliminary data.</text>
</comment>
<name>A0A418YET4_9GAMM</name>
<accession>A0A418YET4</accession>
<dbReference type="GO" id="GO:0070006">
    <property type="term" value="F:metalloaminopeptidase activity"/>
    <property type="evidence" value="ECO:0007669"/>
    <property type="project" value="InterPro"/>
</dbReference>
<evidence type="ECO:0000313" key="9">
    <source>
        <dbReference type="EMBL" id="RJG47611.1"/>
    </source>
</evidence>
<protein>
    <submittedName>
        <fullName evidence="9">Aminopeptidase PepB</fullName>
        <ecNumber evidence="9">3.4.11.23</ecNumber>
    </submittedName>
</protein>
<dbReference type="InterPro" id="IPR047620">
    <property type="entry name" value="M17_PepB-like_N"/>
</dbReference>
<keyword evidence="4" id="KW-0645">Protease</keyword>
<dbReference type="NCBIfam" id="NF003450">
    <property type="entry name" value="PRK05015.1"/>
    <property type="match status" value="1"/>
</dbReference>
<evidence type="ECO:0000256" key="3">
    <source>
        <dbReference type="ARBA" id="ARBA00022490"/>
    </source>
</evidence>
<dbReference type="Gene3D" id="3.40.630.10">
    <property type="entry name" value="Zn peptidases"/>
    <property type="match status" value="1"/>
</dbReference>
<evidence type="ECO:0000256" key="6">
    <source>
        <dbReference type="ARBA" id="ARBA00022801"/>
    </source>
</evidence>
<evidence type="ECO:0000256" key="2">
    <source>
        <dbReference type="ARBA" id="ARBA00022438"/>
    </source>
</evidence>
<keyword evidence="5" id="KW-0479">Metal-binding</keyword>
<dbReference type="Pfam" id="PF12404">
    <property type="entry name" value="DUF3663"/>
    <property type="match status" value="1"/>
</dbReference>
<organism evidence="9 10">
    <name type="scientific">Motilimonas pumila</name>
    <dbReference type="NCBI Taxonomy" id="2303987"/>
    <lineage>
        <taxon>Bacteria</taxon>
        <taxon>Pseudomonadati</taxon>
        <taxon>Pseudomonadota</taxon>
        <taxon>Gammaproteobacteria</taxon>
        <taxon>Alteromonadales</taxon>
        <taxon>Alteromonadales genera incertae sedis</taxon>
        <taxon>Motilimonas</taxon>
    </lineage>
</organism>
<dbReference type="Pfam" id="PF00883">
    <property type="entry name" value="Peptidase_M17"/>
    <property type="match status" value="1"/>
</dbReference>
<keyword evidence="3" id="KW-0963">Cytoplasm</keyword>
<proteinExistence type="inferred from homology"/>
<evidence type="ECO:0000313" key="10">
    <source>
        <dbReference type="Proteomes" id="UP000283255"/>
    </source>
</evidence>
<evidence type="ECO:0000256" key="5">
    <source>
        <dbReference type="ARBA" id="ARBA00022723"/>
    </source>
</evidence>
<dbReference type="InterPro" id="IPR000819">
    <property type="entry name" value="Peptidase_M17_C"/>
</dbReference>
<keyword evidence="7" id="KW-0464">Manganese</keyword>
<evidence type="ECO:0000256" key="1">
    <source>
        <dbReference type="ARBA" id="ARBA00009528"/>
    </source>
</evidence>
<dbReference type="Proteomes" id="UP000283255">
    <property type="component" value="Unassembled WGS sequence"/>
</dbReference>
<dbReference type="AlphaFoldDB" id="A0A418YET4"/>
<dbReference type="EC" id="3.4.11.23" evidence="9"/>
<dbReference type="GO" id="GO:0005737">
    <property type="term" value="C:cytoplasm"/>
    <property type="evidence" value="ECO:0007669"/>
    <property type="project" value="InterPro"/>
</dbReference>
<dbReference type="GO" id="GO:0030145">
    <property type="term" value="F:manganese ion binding"/>
    <property type="evidence" value="ECO:0007669"/>
    <property type="project" value="InterPro"/>
</dbReference>
<dbReference type="EMBL" id="QZCH01000012">
    <property type="protein sequence ID" value="RJG47611.1"/>
    <property type="molecule type" value="Genomic_DNA"/>
</dbReference>
<dbReference type="PROSITE" id="PS00631">
    <property type="entry name" value="CYTOSOL_AP"/>
    <property type="match status" value="1"/>
</dbReference>
<evidence type="ECO:0000256" key="7">
    <source>
        <dbReference type="ARBA" id="ARBA00023211"/>
    </source>
</evidence>
<dbReference type="PANTHER" id="PTHR11963:SF20">
    <property type="entry name" value="PEPTIDASE B"/>
    <property type="match status" value="1"/>
</dbReference>
<dbReference type="OrthoDB" id="9809354at2"/>
<gene>
    <name evidence="9" type="primary">pepB</name>
    <name evidence="9" type="ORF">D1Z90_10775</name>
</gene>
<evidence type="ECO:0000259" key="8">
    <source>
        <dbReference type="PROSITE" id="PS00631"/>
    </source>
</evidence>
<comment type="similarity">
    <text evidence="1">Belongs to the peptidase M17 family.</text>
</comment>
<evidence type="ECO:0000256" key="4">
    <source>
        <dbReference type="ARBA" id="ARBA00022670"/>
    </source>
</evidence>
<dbReference type="InterPro" id="IPR011356">
    <property type="entry name" value="Leucine_aapep/pepB"/>
</dbReference>
<keyword evidence="2 9" id="KW-0031">Aminopeptidase</keyword>
<sequence length="428" mass="45570">MSQSFSISLSQQTADECWGKNALLSFQGQQATIHLDASKDELRQVQQAARKLSGMGIPAVTLVGEIWQQTSRWAFYQGFYNAKTGANVEWGDVTEAQASELDAQKLAVDWVRGAINKTPEELGPSQLALQAAELLSDIGKEHVSYRFIGGEELLQHGFVGIHHVGRGSVRPGVMLQLDYNPTGNPEAEVDIALVGKGITFDSGGYSIKPSNGMAAMKSDMGGAATLTGALALAMMRGLKKRVKLFLCCAENLVSGHAFLLGDIITYKNGVTVEVLNTDAEGRLVLADGLIAATEAKAKYILDAATLTGAAKVAVGRDYNSVLGMDDELVHQLLSCAKSEQEQAWPLPLAPWHSEQISSNFADIANIGSGEGTAGASTAAAFLAKFVEQPEQNWVHMDLSGAYQPSGNDLWAAGGKGHGVKTIAHWLLS</sequence>
<feature type="domain" description="Cytosol aminopeptidase" evidence="8">
    <location>
        <begin position="276"/>
        <end position="283"/>
    </location>
</feature>